<feature type="chain" id="PRO_5035933607" evidence="1">
    <location>
        <begin position="21"/>
        <end position="70"/>
    </location>
</feature>
<evidence type="ECO:0000313" key="3">
    <source>
        <dbReference type="Proteomes" id="UP000712600"/>
    </source>
</evidence>
<name>A0A8S9RSM9_BRACR</name>
<gene>
    <name evidence="2" type="ORF">F2Q69_00030482</name>
</gene>
<proteinExistence type="predicted"/>
<protein>
    <submittedName>
        <fullName evidence="2">Uncharacterized protein</fullName>
    </submittedName>
</protein>
<dbReference type="Proteomes" id="UP000712600">
    <property type="component" value="Unassembled WGS sequence"/>
</dbReference>
<sequence>MRPIRAVFHLLTILVKVVDPDDMRICLTRFSNDFMCSSSTRRKAAAVLSLYPNFESTHAEEKVGIVDMKN</sequence>
<evidence type="ECO:0000256" key="1">
    <source>
        <dbReference type="SAM" id="SignalP"/>
    </source>
</evidence>
<dbReference type="AlphaFoldDB" id="A0A8S9RSM9"/>
<evidence type="ECO:0000313" key="2">
    <source>
        <dbReference type="EMBL" id="KAF3583757.1"/>
    </source>
</evidence>
<organism evidence="2 3">
    <name type="scientific">Brassica cretica</name>
    <name type="common">Mustard</name>
    <dbReference type="NCBI Taxonomy" id="69181"/>
    <lineage>
        <taxon>Eukaryota</taxon>
        <taxon>Viridiplantae</taxon>
        <taxon>Streptophyta</taxon>
        <taxon>Embryophyta</taxon>
        <taxon>Tracheophyta</taxon>
        <taxon>Spermatophyta</taxon>
        <taxon>Magnoliopsida</taxon>
        <taxon>eudicotyledons</taxon>
        <taxon>Gunneridae</taxon>
        <taxon>Pentapetalae</taxon>
        <taxon>rosids</taxon>
        <taxon>malvids</taxon>
        <taxon>Brassicales</taxon>
        <taxon>Brassicaceae</taxon>
        <taxon>Brassiceae</taxon>
        <taxon>Brassica</taxon>
    </lineage>
</organism>
<dbReference type="EMBL" id="QGKX02000088">
    <property type="protein sequence ID" value="KAF3583757.1"/>
    <property type="molecule type" value="Genomic_DNA"/>
</dbReference>
<accession>A0A8S9RSM9</accession>
<comment type="caution">
    <text evidence="2">The sequence shown here is derived from an EMBL/GenBank/DDBJ whole genome shotgun (WGS) entry which is preliminary data.</text>
</comment>
<reference evidence="2" key="1">
    <citation type="submission" date="2019-12" db="EMBL/GenBank/DDBJ databases">
        <title>Genome sequencing and annotation of Brassica cretica.</title>
        <authorList>
            <person name="Studholme D.J."/>
            <person name="Sarris P."/>
        </authorList>
    </citation>
    <scope>NUCLEOTIDE SEQUENCE</scope>
    <source>
        <strain evidence="2">PFS-109/04</strain>
        <tissue evidence="2">Leaf</tissue>
    </source>
</reference>
<keyword evidence="1" id="KW-0732">Signal</keyword>
<feature type="signal peptide" evidence="1">
    <location>
        <begin position="1"/>
        <end position="20"/>
    </location>
</feature>